<evidence type="ECO:0000256" key="2">
    <source>
        <dbReference type="SAM" id="SignalP"/>
    </source>
</evidence>
<comment type="caution">
    <text evidence="3">The sequence shown here is derived from an EMBL/GenBank/DDBJ whole genome shotgun (WGS) entry which is preliminary data.</text>
</comment>
<dbReference type="OrthoDB" id="2378832at2759"/>
<sequence length="469" mass="52890">MKTSRYIALPLAYAACLLMVANQVQAKAATEQVEDIANWSKDQLQAYFDKYQITYDKNDETLLETARRYRDAAATNANIFVNDKAGSISRLMDGIKIKLEKNYKLSANQLEGLYNDLSHELKQLELSGSLTQDKVKQALDQYQRQAIKQKYLTEAQYKQLSNDISSSFAQPSWYQRILGRDNHFDTSFQTWMSTNVVQRLQQNKELTKEEIDQVANVLKRAIEKSSNSLQDLATPAWWKQLGKDLEKEGKLKQQQTEDILDSLRDEVYAYKIFATDYAGQTKQASQNALFNALHYLKDTGFGLYQAVLSPLKRGQDQSYQAISTAQSAAHSATNAAGSSASSVVASMTDAAASATDAAASSASVLRSQATQSAYDAKDNFGRFWRQKEMETYRKIGYTEAHIDWIENYLSKTFHAKANFAKGTVQSAVNTIRQYLIQAKIQTAAHIDAQLKSLEGLIEHYRRTTVRDEL</sequence>
<name>A0A1C7N1V2_9FUNG</name>
<keyword evidence="4" id="KW-1185">Reference proteome</keyword>
<dbReference type="InParanoid" id="A0A1C7N1V2"/>
<evidence type="ECO:0000313" key="3">
    <source>
        <dbReference type="EMBL" id="OBZ82609.1"/>
    </source>
</evidence>
<feature type="chain" id="PRO_5008889429" evidence="2">
    <location>
        <begin position="27"/>
        <end position="469"/>
    </location>
</feature>
<organism evidence="3 4">
    <name type="scientific">Choanephora cucurbitarum</name>
    <dbReference type="NCBI Taxonomy" id="101091"/>
    <lineage>
        <taxon>Eukaryota</taxon>
        <taxon>Fungi</taxon>
        <taxon>Fungi incertae sedis</taxon>
        <taxon>Mucoromycota</taxon>
        <taxon>Mucoromycotina</taxon>
        <taxon>Mucoromycetes</taxon>
        <taxon>Mucorales</taxon>
        <taxon>Mucorineae</taxon>
        <taxon>Choanephoraceae</taxon>
        <taxon>Choanephoroideae</taxon>
        <taxon>Choanephora</taxon>
    </lineage>
</organism>
<keyword evidence="2" id="KW-0732">Signal</keyword>
<dbReference type="Proteomes" id="UP000093000">
    <property type="component" value="Unassembled WGS sequence"/>
</dbReference>
<accession>A0A1C7N1V2</accession>
<gene>
    <name evidence="3" type="ORF">A0J61_09340</name>
</gene>
<evidence type="ECO:0000256" key="1">
    <source>
        <dbReference type="SAM" id="Coils"/>
    </source>
</evidence>
<reference evidence="3 4" key="1">
    <citation type="submission" date="2016-03" db="EMBL/GenBank/DDBJ databases">
        <title>Choanephora cucurbitarum.</title>
        <authorList>
            <person name="Min B."/>
            <person name="Park H."/>
            <person name="Park J.-H."/>
            <person name="Shin H.-D."/>
            <person name="Choi I.-G."/>
        </authorList>
    </citation>
    <scope>NUCLEOTIDE SEQUENCE [LARGE SCALE GENOMIC DNA]</scope>
    <source>
        <strain evidence="3 4">KUS-F28377</strain>
    </source>
</reference>
<feature type="coiled-coil region" evidence="1">
    <location>
        <begin position="197"/>
        <end position="224"/>
    </location>
</feature>
<dbReference type="EMBL" id="LUGH01000828">
    <property type="protein sequence ID" value="OBZ82609.1"/>
    <property type="molecule type" value="Genomic_DNA"/>
</dbReference>
<keyword evidence="1" id="KW-0175">Coiled coil</keyword>
<evidence type="ECO:0000313" key="4">
    <source>
        <dbReference type="Proteomes" id="UP000093000"/>
    </source>
</evidence>
<feature type="signal peptide" evidence="2">
    <location>
        <begin position="1"/>
        <end position="26"/>
    </location>
</feature>
<proteinExistence type="predicted"/>
<dbReference type="AlphaFoldDB" id="A0A1C7N1V2"/>
<protein>
    <submittedName>
        <fullName evidence="3">Uncharacterized protein</fullName>
    </submittedName>
</protein>